<gene>
    <name evidence="8" type="ORF">AB8O55_26715</name>
</gene>
<evidence type="ECO:0000256" key="1">
    <source>
        <dbReference type="ARBA" id="ARBA00001974"/>
    </source>
</evidence>
<keyword evidence="5 8" id="KW-0560">Oxidoreductase</keyword>
<dbReference type="RefSeq" id="WP_345366795.1">
    <property type="nucleotide sequence ID" value="NZ_BAABII010000016.1"/>
</dbReference>
<dbReference type="InterPro" id="IPR036250">
    <property type="entry name" value="AcylCo_DH-like_C"/>
</dbReference>
<dbReference type="InterPro" id="IPR013786">
    <property type="entry name" value="AcylCoA_DH/ox_N"/>
</dbReference>
<dbReference type="Gene3D" id="1.20.140.10">
    <property type="entry name" value="Butyryl-CoA Dehydrogenase, subunit A, domain 3"/>
    <property type="match status" value="1"/>
</dbReference>
<evidence type="ECO:0000259" key="6">
    <source>
        <dbReference type="Pfam" id="PF00441"/>
    </source>
</evidence>
<keyword evidence="3" id="KW-0285">Flavoprotein</keyword>
<name>A0ABV4CPH8_9PSEU</name>
<evidence type="ECO:0000256" key="5">
    <source>
        <dbReference type="ARBA" id="ARBA00023002"/>
    </source>
</evidence>
<keyword evidence="4" id="KW-0274">FAD</keyword>
<organism evidence="8 9">
    <name type="scientific">Saccharopolyspora cebuensis</name>
    <dbReference type="NCBI Taxonomy" id="418759"/>
    <lineage>
        <taxon>Bacteria</taxon>
        <taxon>Bacillati</taxon>
        <taxon>Actinomycetota</taxon>
        <taxon>Actinomycetes</taxon>
        <taxon>Pseudonocardiales</taxon>
        <taxon>Pseudonocardiaceae</taxon>
        <taxon>Saccharopolyspora</taxon>
    </lineage>
</organism>
<dbReference type="InterPro" id="IPR009075">
    <property type="entry name" value="AcylCo_DH/oxidase_C"/>
</dbReference>
<dbReference type="Gene3D" id="2.40.110.10">
    <property type="entry name" value="Butyryl-CoA Dehydrogenase, subunit A, domain 2"/>
    <property type="match status" value="1"/>
</dbReference>
<dbReference type="InterPro" id="IPR037069">
    <property type="entry name" value="AcylCoA_DH/ox_N_sf"/>
</dbReference>
<dbReference type="EMBL" id="JBGEHV010000073">
    <property type="protein sequence ID" value="MEY8043015.1"/>
    <property type="molecule type" value="Genomic_DNA"/>
</dbReference>
<evidence type="ECO:0000259" key="7">
    <source>
        <dbReference type="Pfam" id="PF02771"/>
    </source>
</evidence>
<dbReference type="Pfam" id="PF02771">
    <property type="entry name" value="Acyl-CoA_dh_N"/>
    <property type="match status" value="1"/>
</dbReference>
<dbReference type="GO" id="GO:0016491">
    <property type="term" value="F:oxidoreductase activity"/>
    <property type="evidence" value="ECO:0007669"/>
    <property type="project" value="UniProtKB-KW"/>
</dbReference>
<evidence type="ECO:0000256" key="2">
    <source>
        <dbReference type="ARBA" id="ARBA00009347"/>
    </source>
</evidence>
<comment type="caution">
    <text evidence="8">The sequence shown here is derived from an EMBL/GenBank/DDBJ whole genome shotgun (WGS) entry which is preliminary data.</text>
</comment>
<evidence type="ECO:0000256" key="4">
    <source>
        <dbReference type="ARBA" id="ARBA00022827"/>
    </source>
</evidence>
<feature type="domain" description="Acyl-CoA dehydrogenase/oxidase C-terminal" evidence="6">
    <location>
        <begin position="234"/>
        <end position="368"/>
    </location>
</feature>
<reference evidence="8 9" key="1">
    <citation type="submission" date="2024-08" db="EMBL/GenBank/DDBJ databases">
        <title>Genome mining of Saccharopolyspora cebuensis PGLac3 from Nigerian medicinal plant.</title>
        <authorList>
            <person name="Ezeobiora C.E."/>
            <person name="Igbokwe N.H."/>
            <person name="Amin D.H."/>
            <person name="Mendie U.E."/>
        </authorList>
    </citation>
    <scope>NUCLEOTIDE SEQUENCE [LARGE SCALE GENOMIC DNA]</scope>
    <source>
        <strain evidence="8 9">PGLac3</strain>
    </source>
</reference>
<feature type="domain" description="Acyl-CoA dehydrogenase/oxidase N-terminal" evidence="7">
    <location>
        <begin position="7"/>
        <end position="119"/>
    </location>
</feature>
<dbReference type="SUPFAM" id="SSF47203">
    <property type="entry name" value="Acyl-CoA dehydrogenase C-terminal domain-like"/>
    <property type="match status" value="1"/>
</dbReference>
<protein>
    <submittedName>
        <fullName evidence="8">Acyl-CoA dehydrogenase family protein</fullName>
        <ecNumber evidence="8">1.-.-.-</ecNumber>
    </submittedName>
</protein>
<dbReference type="Gene3D" id="1.10.540.10">
    <property type="entry name" value="Acyl-CoA dehydrogenase/oxidase, N-terminal domain"/>
    <property type="match status" value="1"/>
</dbReference>
<dbReference type="Pfam" id="PF00441">
    <property type="entry name" value="Acyl-CoA_dh_1"/>
    <property type="match status" value="1"/>
</dbReference>
<accession>A0ABV4CPH8</accession>
<dbReference type="InterPro" id="IPR046373">
    <property type="entry name" value="Acyl-CoA_Oxase/DH_mid-dom_sf"/>
</dbReference>
<dbReference type="EC" id="1.-.-.-" evidence="8"/>
<comment type="similarity">
    <text evidence="2">Belongs to the acyl-CoA dehydrogenase family.</text>
</comment>
<dbReference type="InterPro" id="IPR009100">
    <property type="entry name" value="AcylCoA_DH/oxidase_NM_dom_sf"/>
</dbReference>
<evidence type="ECO:0000313" key="8">
    <source>
        <dbReference type="EMBL" id="MEY8043015.1"/>
    </source>
</evidence>
<evidence type="ECO:0000256" key="3">
    <source>
        <dbReference type="ARBA" id="ARBA00022630"/>
    </source>
</evidence>
<dbReference type="PANTHER" id="PTHR43884:SF20">
    <property type="entry name" value="ACYL-COA DEHYDROGENASE FADE28"/>
    <property type="match status" value="1"/>
</dbReference>
<comment type="cofactor">
    <cofactor evidence="1">
        <name>FAD</name>
        <dbReference type="ChEBI" id="CHEBI:57692"/>
    </cofactor>
</comment>
<dbReference type="SUPFAM" id="SSF56645">
    <property type="entry name" value="Acyl-CoA dehydrogenase NM domain-like"/>
    <property type="match status" value="1"/>
</dbReference>
<proteinExistence type="inferred from homology"/>
<dbReference type="PANTHER" id="PTHR43884">
    <property type="entry name" value="ACYL-COA DEHYDROGENASE"/>
    <property type="match status" value="1"/>
</dbReference>
<keyword evidence="9" id="KW-1185">Reference proteome</keyword>
<evidence type="ECO:0000313" key="9">
    <source>
        <dbReference type="Proteomes" id="UP001564626"/>
    </source>
</evidence>
<dbReference type="Proteomes" id="UP001564626">
    <property type="component" value="Unassembled WGS sequence"/>
</dbReference>
<sequence length="370" mass="38350">MRLVLDSEQEQLRSSVRDLLTDHAPSAAVRAAMEGDEGYDRALWRRLAGDLGAAGLVVGERHGGAGAGHVERAVVQQELGRVPAPVPYLASAVLAVDAVQALGDESVSAELLPGLATGERIGAVAAAGADGTWGGAATSVTAEHRGGGWSLTGRVAPVLAGDLADVLLVFAGTTGGARWFVVDGGAEGLARTALVGLDPTRRMARLDFAGTPARAVDGAGSTGVLERVRDLAVVALAAEQLGVVERVLADTTDYATARVQFGRAIGSYQAVKHRLADVLCTREQATALVRYAAWTADHDPDRLAEAAALAQVHLAPACFQAAADGVQLKGGIGYTWEDDAHLLYKRAKSAEVLFGTPGQARDRLADRLGF</sequence>